<sequence length="124" mass="13968">MRCIASSTPFLNKGHCLYVDKYYCDPTLCQQHYGSWNSVGKSHRAATRFHEQAPATGEMDNSQAESSLYCKVEEYARGEHSDTKHLPEMVEHCTRSEVEMKPTAVIDYSASMCGVDLNNQLISL</sequence>
<evidence type="ECO:0000313" key="1">
    <source>
        <dbReference type="EMBL" id="GFN75730.1"/>
    </source>
</evidence>
<name>A0AAV3Y0A0_9GAST</name>
<dbReference type="AlphaFoldDB" id="A0AAV3Y0A0"/>
<protein>
    <recommendedName>
        <fullName evidence="3">PiggyBac transposable element-derived protein domain-containing protein</fullName>
    </recommendedName>
</protein>
<proteinExistence type="predicted"/>
<evidence type="ECO:0008006" key="3">
    <source>
        <dbReference type="Google" id="ProtNLM"/>
    </source>
</evidence>
<accession>A0AAV3Y0A0</accession>
<organism evidence="1 2">
    <name type="scientific">Plakobranchus ocellatus</name>
    <dbReference type="NCBI Taxonomy" id="259542"/>
    <lineage>
        <taxon>Eukaryota</taxon>
        <taxon>Metazoa</taxon>
        <taxon>Spiralia</taxon>
        <taxon>Lophotrochozoa</taxon>
        <taxon>Mollusca</taxon>
        <taxon>Gastropoda</taxon>
        <taxon>Heterobranchia</taxon>
        <taxon>Euthyneura</taxon>
        <taxon>Panpulmonata</taxon>
        <taxon>Sacoglossa</taxon>
        <taxon>Placobranchoidea</taxon>
        <taxon>Plakobranchidae</taxon>
        <taxon>Plakobranchus</taxon>
    </lineage>
</organism>
<gene>
    <name evidence="1" type="ORF">PoB_000223600</name>
</gene>
<dbReference type="EMBL" id="BLXT01000298">
    <property type="protein sequence ID" value="GFN75730.1"/>
    <property type="molecule type" value="Genomic_DNA"/>
</dbReference>
<dbReference type="Proteomes" id="UP000735302">
    <property type="component" value="Unassembled WGS sequence"/>
</dbReference>
<evidence type="ECO:0000313" key="2">
    <source>
        <dbReference type="Proteomes" id="UP000735302"/>
    </source>
</evidence>
<reference evidence="1 2" key="1">
    <citation type="journal article" date="2021" name="Elife">
        <title>Chloroplast acquisition without the gene transfer in kleptoplastic sea slugs, Plakobranchus ocellatus.</title>
        <authorList>
            <person name="Maeda T."/>
            <person name="Takahashi S."/>
            <person name="Yoshida T."/>
            <person name="Shimamura S."/>
            <person name="Takaki Y."/>
            <person name="Nagai Y."/>
            <person name="Toyoda A."/>
            <person name="Suzuki Y."/>
            <person name="Arimoto A."/>
            <person name="Ishii H."/>
            <person name="Satoh N."/>
            <person name="Nishiyama T."/>
            <person name="Hasebe M."/>
            <person name="Maruyama T."/>
            <person name="Minagawa J."/>
            <person name="Obokata J."/>
            <person name="Shigenobu S."/>
        </authorList>
    </citation>
    <scope>NUCLEOTIDE SEQUENCE [LARGE SCALE GENOMIC DNA]</scope>
</reference>
<comment type="caution">
    <text evidence="1">The sequence shown here is derived from an EMBL/GenBank/DDBJ whole genome shotgun (WGS) entry which is preliminary data.</text>
</comment>
<keyword evidence="2" id="KW-1185">Reference proteome</keyword>